<dbReference type="CDD" id="cd22325">
    <property type="entry name" value="ERCC1_C-like"/>
    <property type="match status" value="1"/>
</dbReference>
<dbReference type="SUPFAM" id="SSF47781">
    <property type="entry name" value="RuvA domain 2-like"/>
    <property type="match status" value="1"/>
</dbReference>
<keyword evidence="5" id="KW-0234">DNA repair</keyword>
<keyword evidence="9" id="KW-0255">Endonuclease</keyword>
<evidence type="ECO:0000256" key="3">
    <source>
        <dbReference type="ARBA" id="ARBA00022763"/>
    </source>
</evidence>
<evidence type="ECO:0000256" key="4">
    <source>
        <dbReference type="ARBA" id="ARBA00023125"/>
    </source>
</evidence>
<feature type="domain" description="ERCC1-like central" evidence="8">
    <location>
        <begin position="145"/>
        <end position="259"/>
    </location>
</feature>
<dbReference type="InterPro" id="IPR004579">
    <property type="entry name" value="ERCC1/RAD10/SWI10"/>
</dbReference>
<dbReference type="GO" id="GO:0006312">
    <property type="term" value="P:mitotic recombination"/>
    <property type="evidence" value="ECO:0007669"/>
    <property type="project" value="TreeGrafter"/>
</dbReference>
<accession>A0A9P6WPZ9</accession>
<sequence length="353" mass="40096">MRNEVLGGSVNSQQGVTNNSVVSELENPNKRQKLLPVRVRPPPSHLNNTTTNDGNTLPPRVQKPDIPRSNTSIQTRTPNELNTSNLRNAARHIPNRAIPSMDGERFKEFTVFNKRSVTAPSPSSSTSTLTSVSNIRSNLQTFNQIQVSKSQMGNPLLEYLNVYQMNSKIKDVDYVVNSKCVVLFLSLRYHKLHPEYIYNKLKKVTYNLEDTLRVLLLYVDIEDFQDTVRELDKLCLFNKLTLILAWTNEQCATYLQNLKYVEKEASKQIIQGSRTKDEDVIANEGKYLERVMNTVSSIKSVSQSDAKRLLIKYGSVRGIIEANADELPDIQGLGQLKVNRLLKTFNGSFKEFQ</sequence>
<protein>
    <submittedName>
        <fullName evidence="9">SsDNA endonuclease and repair protein rad10</fullName>
    </submittedName>
</protein>
<evidence type="ECO:0000256" key="7">
    <source>
        <dbReference type="SAM" id="MobiDB-lite"/>
    </source>
</evidence>
<reference evidence="9" key="1">
    <citation type="submission" date="2020-11" db="EMBL/GenBank/DDBJ databases">
        <title>Kefir isolates.</title>
        <authorList>
            <person name="Marcisauskas S."/>
            <person name="Kim Y."/>
            <person name="Blasche S."/>
        </authorList>
    </citation>
    <scope>NUCLEOTIDE SEQUENCE</scope>
    <source>
        <strain evidence="9">Olga-1</strain>
    </source>
</reference>
<evidence type="ECO:0000259" key="8">
    <source>
        <dbReference type="Pfam" id="PF03834"/>
    </source>
</evidence>
<feature type="region of interest" description="Disordered" evidence="7">
    <location>
        <begin position="1"/>
        <end position="79"/>
    </location>
</feature>
<dbReference type="Proteomes" id="UP000697127">
    <property type="component" value="Unassembled WGS sequence"/>
</dbReference>
<comment type="subcellular location">
    <subcellularLocation>
        <location evidence="1">Nucleus</location>
    </subcellularLocation>
</comment>
<keyword evidence="9" id="KW-0540">Nuclease</keyword>
<dbReference type="Gene3D" id="1.10.150.20">
    <property type="entry name" value="5' to 3' exonuclease, C-terminal subdomain"/>
    <property type="match status" value="1"/>
</dbReference>
<evidence type="ECO:0000313" key="9">
    <source>
        <dbReference type="EMBL" id="KAG0690142.1"/>
    </source>
</evidence>
<dbReference type="InterPro" id="IPR010994">
    <property type="entry name" value="RuvA_2-like"/>
</dbReference>
<evidence type="ECO:0000256" key="2">
    <source>
        <dbReference type="ARBA" id="ARBA00008283"/>
    </source>
</evidence>
<dbReference type="InterPro" id="IPR011335">
    <property type="entry name" value="Restrct_endonuc-II-like"/>
</dbReference>
<dbReference type="Gene3D" id="3.40.50.10130">
    <property type="match status" value="1"/>
</dbReference>
<dbReference type="GO" id="GO:0000110">
    <property type="term" value="C:nucleotide-excision repair factor 1 complex"/>
    <property type="evidence" value="ECO:0007669"/>
    <property type="project" value="TreeGrafter"/>
</dbReference>
<evidence type="ECO:0000256" key="5">
    <source>
        <dbReference type="ARBA" id="ARBA00023204"/>
    </source>
</evidence>
<dbReference type="PANTHER" id="PTHR12749">
    <property type="entry name" value="EXCISION REPAIR CROSS-COMPLEMENTING 1 ERCC1"/>
    <property type="match status" value="1"/>
</dbReference>
<keyword evidence="6" id="KW-0539">Nucleus</keyword>
<comment type="similarity">
    <text evidence="2">Belongs to the ERCC1/RAD10/SWI10 family.</text>
</comment>
<dbReference type="GO" id="GO:0003697">
    <property type="term" value="F:single-stranded DNA binding"/>
    <property type="evidence" value="ECO:0007669"/>
    <property type="project" value="TreeGrafter"/>
</dbReference>
<dbReference type="Pfam" id="PF03834">
    <property type="entry name" value="Rad10"/>
    <property type="match status" value="1"/>
</dbReference>
<dbReference type="NCBIfam" id="TIGR00597">
    <property type="entry name" value="rad10"/>
    <property type="match status" value="1"/>
</dbReference>
<dbReference type="AlphaFoldDB" id="A0A9P6WPZ9"/>
<dbReference type="EMBL" id="PUHW01000044">
    <property type="protein sequence ID" value="KAG0690142.1"/>
    <property type="molecule type" value="Genomic_DNA"/>
</dbReference>
<feature type="compositionally biased region" description="Polar residues" evidence="7">
    <location>
        <begin position="68"/>
        <end position="79"/>
    </location>
</feature>
<dbReference type="InterPro" id="IPR047260">
    <property type="entry name" value="ERCC1-like_central_dom"/>
</dbReference>
<name>A0A9P6WPZ9_9ASCO</name>
<organism evidence="9 10">
    <name type="scientific">Pichia californica</name>
    <dbReference type="NCBI Taxonomy" id="460514"/>
    <lineage>
        <taxon>Eukaryota</taxon>
        <taxon>Fungi</taxon>
        <taxon>Dikarya</taxon>
        <taxon>Ascomycota</taxon>
        <taxon>Saccharomycotina</taxon>
        <taxon>Pichiomycetes</taxon>
        <taxon>Pichiales</taxon>
        <taxon>Pichiaceae</taxon>
        <taxon>Pichia</taxon>
    </lineage>
</organism>
<feature type="compositionally biased region" description="Polar residues" evidence="7">
    <location>
        <begin position="9"/>
        <end position="22"/>
    </location>
</feature>
<dbReference type="GO" id="GO:0070914">
    <property type="term" value="P:UV-damage excision repair"/>
    <property type="evidence" value="ECO:0007669"/>
    <property type="project" value="TreeGrafter"/>
</dbReference>
<dbReference type="GO" id="GO:0070522">
    <property type="term" value="C:ERCC4-ERCC1 complex"/>
    <property type="evidence" value="ECO:0007669"/>
    <property type="project" value="TreeGrafter"/>
</dbReference>
<keyword evidence="3" id="KW-0227">DNA damage</keyword>
<comment type="caution">
    <text evidence="9">The sequence shown here is derived from an EMBL/GenBank/DDBJ whole genome shotgun (WGS) entry which is preliminary data.</text>
</comment>
<dbReference type="GO" id="GO:0003684">
    <property type="term" value="F:damaged DNA binding"/>
    <property type="evidence" value="ECO:0007669"/>
    <property type="project" value="InterPro"/>
</dbReference>
<dbReference type="PANTHER" id="PTHR12749:SF0">
    <property type="entry name" value="DNA EXCISION REPAIR PROTEIN ERCC-1"/>
    <property type="match status" value="1"/>
</dbReference>
<gene>
    <name evidence="9" type="primary">RAD10</name>
    <name evidence="9" type="ORF">C6P40_003763</name>
</gene>
<proteinExistence type="inferred from homology"/>
<dbReference type="GO" id="GO:0004519">
    <property type="term" value="F:endonuclease activity"/>
    <property type="evidence" value="ECO:0007669"/>
    <property type="project" value="UniProtKB-KW"/>
</dbReference>
<evidence type="ECO:0000313" key="10">
    <source>
        <dbReference type="Proteomes" id="UP000697127"/>
    </source>
</evidence>
<keyword evidence="10" id="KW-1185">Reference proteome</keyword>
<evidence type="ECO:0000256" key="1">
    <source>
        <dbReference type="ARBA" id="ARBA00004123"/>
    </source>
</evidence>
<dbReference type="SUPFAM" id="SSF52980">
    <property type="entry name" value="Restriction endonuclease-like"/>
    <property type="match status" value="1"/>
</dbReference>
<keyword evidence="4" id="KW-0238">DNA-binding</keyword>
<feature type="compositionally biased region" description="Low complexity" evidence="7">
    <location>
        <begin position="47"/>
        <end position="56"/>
    </location>
</feature>
<dbReference type="GO" id="GO:0006302">
    <property type="term" value="P:double-strand break repair"/>
    <property type="evidence" value="ECO:0007669"/>
    <property type="project" value="UniProtKB-ARBA"/>
</dbReference>
<keyword evidence="9" id="KW-0378">Hydrolase</keyword>
<evidence type="ECO:0000256" key="6">
    <source>
        <dbReference type="ARBA" id="ARBA00023242"/>
    </source>
</evidence>